<keyword evidence="2" id="KW-1185">Reference proteome</keyword>
<dbReference type="InterPro" id="IPR002816">
    <property type="entry name" value="TraB/PrgY/GumN_fam"/>
</dbReference>
<accession>A0A328BK05</accession>
<dbReference type="AlphaFoldDB" id="A0A328BK05"/>
<protein>
    <recommendedName>
        <fullName evidence="3">TraB/GumN family protein</fullName>
    </recommendedName>
</protein>
<dbReference type="OrthoDB" id="9806326at2"/>
<evidence type="ECO:0008006" key="3">
    <source>
        <dbReference type="Google" id="ProtNLM"/>
    </source>
</evidence>
<dbReference type="CDD" id="cd14789">
    <property type="entry name" value="Tiki"/>
    <property type="match status" value="1"/>
</dbReference>
<evidence type="ECO:0000313" key="2">
    <source>
        <dbReference type="Proteomes" id="UP000249524"/>
    </source>
</evidence>
<proteinExistence type="predicted"/>
<gene>
    <name evidence="1" type="ORF">DJ019_06050</name>
</gene>
<name>A0A328BK05_9CAUL</name>
<sequence length="314" mass="33814">MPQRRLSRRDRPQGPGGALHLLLPGVPDVRSLFAILFAAVAIAAPARAEPPVWVVRDADSEVVLFGSVHVLPPGLDWRPKALDAALGEAQDLWFELPSGPAAEAEVARLAAERGVLPPGQSLFRLLPPADVALLLKVAKTYGVEPSTLDRLEPWLAEVALAGAAYRKVGAATEHGVEASIGSSTSEAIRREAFETPAQQIAIFDSAPLAEQLASLRETLGELDRNPDSYMKLVRAWMAGDVQGLDREALEPLRKVSPGVFRRLVIERNERWTEALDLRLKGRGKTVVVVGVGHLVGEEGLPTRLRALGYSVSGP</sequence>
<evidence type="ECO:0000313" key="1">
    <source>
        <dbReference type="EMBL" id="RAK67473.1"/>
    </source>
</evidence>
<dbReference type="PANTHER" id="PTHR40590">
    <property type="entry name" value="CYTOPLASMIC PROTEIN-RELATED"/>
    <property type="match status" value="1"/>
</dbReference>
<dbReference type="PANTHER" id="PTHR40590:SF1">
    <property type="entry name" value="CYTOPLASMIC PROTEIN"/>
    <property type="match status" value="1"/>
</dbReference>
<organism evidence="1 2">
    <name type="scientific">Phenylobacterium kunshanense</name>
    <dbReference type="NCBI Taxonomy" id="1445034"/>
    <lineage>
        <taxon>Bacteria</taxon>
        <taxon>Pseudomonadati</taxon>
        <taxon>Pseudomonadota</taxon>
        <taxon>Alphaproteobacteria</taxon>
        <taxon>Caulobacterales</taxon>
        <taxon>Caulobacteraceae</taxon>
        <taxon>Phenylobacterium</taxon>
    </lineage>
</organism>
<dbReference type="Pfam" id="PF01963">
    <property type="entry name" value="TraB_PrgY_gumN"/>
    <property type="match status" value="1"/>
</dbReference>
<dbReference type="Proteomes" id="UP000249524">
    <property type="component" value="Unassembled WGS sequence"/>
</dbReference>
<reference evidence="1 2" key="1">
    <citation type="submission" date="2018-05" db="EMBL/GenBank/DDBJ databases">
        <authorList>
            <person name="Lanie J.A."/>
            <person name="Ng W.-L."/>
            <person name="Kazmierczak K.M."/>
            <person name="Andrzejewski T.M."/>
            <person name="Davidsen T.M."/>
            <person name="Wayne K.J."/>
            <person name="Tettelin H."/>
            <person name="Glass J.I."/>
            <person name="Rusch D."/>
            <person name="Podicherti R."/>
            <person name="Tsui H.-C.T."/>
            <person name="Winkler M.E."/>
        </authorList>
    </citation>
    <scope>NUCLEOTIDE SEQUENCE [LARGE SCALE GENOMIC DNA]</scope>
    <source>
        <strain evidence="1 2">BUT-10</strain>
    </source>
</reference>
<dbReference type="EMBL" id="QFYS01000002">
    <property type="protein sequence ID" value="RAK67473.1"/>
    <property type="molecule type" value="Genomic_DNA"/>
</dbReference>
<comment type="caution">
    <text evidence="1">The sequence shown here is derived from an EMBL/GenBank/DDBJ whole genome shotgun (WGS) entry which is preliminary data.</text>
</comment>
<dbReference type="InterPro" id="IPR047111">
    <property type="entry name" value="YbaP-like"/>
</dbReference>